<dbReference type="InterPro" id="IPR000259">
    <property type="entry name" value="Adhesion_dom_fimbrial"/>
</dbReference>
<feature type="domain" description="Fimbrial-type adhesion" evidence="1">
    <location>
        <begin position="38"/>
        <end position="200"/>
    </location>
</feature>
<evidence type="ECO:0000313" key="2">
    <source>
        <dbReference type="EMBL" id="EHC96490.1"/>
    </source>
</evidence>
<dbReference type="EMBL" id="AFCV01000074">
    <property type="protein sequence ID" value="EHC96490.1"/>
    <property type="molecule type" value="Genomic_DNA"/>
</dbReference>
<sequence>MFMQQLLFLLRQPGLVLLMGLTGGFWSGISQAGSNLDINLTASIVNSTCKLSLENGGEVYLPNVTRAWFYNNDGSSKYAPTDEAGGTPFNVRLEDCADNSSIKQLMFSFTPQSGFWSNQNQVFKNDATTGAAQNVGIVIFSADYKTNVLNSDGSSNVVYDVSGKSSSLYLTDYQFYARYQNTGAVVSGVVTSNVLVDVSYE</sequence>
<dbReference type="SUPFAM" id="SSF49401">
    <property type="entry name" value="Bacterial adhesins"/>
    <property type="match status" value="1"/>
</dbReference>
<dbReference type="PANTHER" id="PTHR33420:SF5">
    <property type="entry name" value="FIMBRIAL SUBUNIT"/>
    <property type="match status" value="1"/>
</dbReference>
<evidence type="ECO:0000313" key="3">
    <source>
        <dbReference type="Proteomes" id="UP000003915"/>
    </source>
</evidence>
<dbReference type="Pfam" id="PF00419">
    <property type="entry name" value="Fimbrial"/>
    <property type="match status" value="1"/>
</dbReference>
<dbReference type="InterPro" id="IPR036937">
    <property type="entry name" value="Adhesion_dom_fimbrial_sf"/>
</dbReference>
<dbReference type="NCBIfam" id="NF011794">
    <property type="entry name" value="PRK15262.1"/>
    <property type="match status" value="1"/>
</dbReference>
<dbReference type="InterPro" id="IPR050263">
    <property type="entry name" value="Bact_Fimbrial_Adh_Pro"/>
</dbReference>
<gene>
    <name evidence="2" type="ORF">LTSEUGA_0280</name>
</gene>
<comment type="caution">
    <text evidence="2">The sequence shown here is derived from an EMBL/GenBank/DDBJ whole genome shotgun (WGS) entry which is preliminary data.</text>
</comment>
<reference evidence="2 3" key="1">
    <citation type="journal article" date="2011" name="BMC Genomics">
        <title>Genome sequencing reveals diversification of virulence factor content and possible host adaptation in distinct subpopulations of Salmonella enterica.</title>
        <authorList>
            <person name="den Bakker H.C."/>
            <person name="Moreno Switt A.I."/>
            <person name="Govoni G."/>
            <person name="Cummings C.A."/>
            <person name="Ranieri M.L."/>
            <person name="Degoricija L."/>
            <person name="Hoelzer K."/>
            <person name="Rodriguez-Rivera L.D."/>
            <person name="Brown S."/>
            <person name="Bolchacova E."/>
            <person name="Furtado M.R."/>
            <person name="Wiedmann M."/>
        </authorList>
    </citation>
    <scope>NUCLEOTIDE SEQUENCE [LARGE SCALE GENOMIC DNA]</scope>
    <source>
        <strain evidence="2 3">R8-3404</strain>
    </source>
</reference>
<dbReference type="Gene3D" id="2.60.40.1090">
    <property type="entry name" value="Fimbrial-type adhesion domain"/>
    <property type="match status" value="1"/>
</dbReference>
<organism evidence="2 3">
    <name type="scientific">Salmonella enterica subsp. enterica serovar Uganda str. R8-3404</name>
    <dbReference type="NCBI Taxonomy" id="913083"/>
    <lineage>
        <taxon>Bacteria</taxon>
        <taxon>Pseudomonadati</taxon>
        <taxon>Pseudomonadota</taxon>
        <taxon>Gammaproteobacteria</taxon>
        <taxon>Enterobacterales</taxon>
        <taxon>Enterobacteriaceae</taxon>
        <taxon>Salmonella</taxon>
    </lineage>
</organism>
<dbReference type="InterPro" id="IPR008966">
    <property type="entry name" value="Adhesion_dom_sf"/>
</dbReference>
<protein>
    <submittedName>
        <fullName evidence="2">Putative fimbrial protein</fullName>
    </submittedName>
</protein>
<dbReference type="PANTHER" id="PTHR33420">
    <property type="entry name" value="FIMBRIAL SUBUNIT ELFA-RELATED"/>
    <property type="match status" value="1"/>
</dbReference>
<proteinExistence type="predicted"/>
<dbReference type="GO" id="GO:0043709">
    <property type="term" value="P:cell adhesion involved in single-species biofilm formation"/>
    <property type="evidence" value="ECO:0007669"/>
    <property type="project" value="TreeGrafter"/>
</dbReference>
<dbReference type="Proteomes" id="UP000003915">
    <property type="component" value="Unassembled WGS sequence"/>
</dbReference>
<dbReference type="GO" id="GO:0009289">
    <property type="term" value="C:pilus"/>
    <property type="evidence" value="ECO:0007669"/>
    <property type="project" value="InterPro"/>
</dbReference>
<dbReference type="AlphaFoldDB" id="A0A6C8H908"/>
<evidence type="ECO:0000259" key="1">
    <source>
        <dbReference type="Pfam" id="PF00419"/>
    </source>
</evidence>
<name>A0A6C8H908_SALET</name>
<accession>A0A6C8H908</accession>